<dbReference type="Proteomes" id="UP000314294">
    <property type="component" value="Unassembled WGS sequence"/>
</dbReference>
<evidence type="ECO:0000256" key="1">
    <source>
        <dbReference type="SAM" id="MobiDB-lite"/>
    </source>
</evidence>
<feature type="compositionally biased region" description="Polar residues" evidence="1">
    <location>
        <begin position="42"/>
        <end position="55"/>
    </location>
</feature>
<proteinExistence type="predicted"/>
<feature type="compositionally biased region" description="Basic and acidic residues" evidence="1">
    <location>
        <begin position="59"/>
        <end position="71"/>
    </location>
</feature>
<dbReference type="EMBL" id="SRLO01000758">
    <property type="protein sequence ID" value="TNN47097.1"/>
    <property type="molecule type" value="Genomic_DNA"/>
</dbReference>
<evidence type="ECO:0000313" key="3">
    <source>
        <dbReference type="Proteomes" id="UP000314294"/>
    </source>
</evidence>
<comment type="caution">
    <text evidence="2">The sequence shown here is derived from an EMBL/GenBank/DDBJ whole genome shotgun (WGS) entry which is preliminary data.</text>
</comment>
<evidence type="ECO:0000313" key="2">
    <source>
        <dbReference type="EMBL" id="TNN47097.1"/>
    </source>
</evidence>
<name>A0A4Z2G0Q7_9TELE</name>
<reference evidence="2 3" key="1">
    <citation type="submission" date="2019-03" db="EMBL/GenBank/DDBJ databases">
        <title>First draft genome of Liparis tanakae, snailfish: a comprehensive survey of snailfish specific genes.</title>
        <authorList>
            <person name="Kim W."/>
            <person name="Song I."/>
            <person name="Jeong J.-H."/>
            <person name="Kim D."/>
            <person name="Kim S."/>
            <person name="Ryu S."/>
            <person name="Song J.Y."/>
            <person name="Lee S.K."/>
        </authorList>
    </citation>
    <scope>NUCLEOTIDE SEQUENCE [LARGE SCALE GENOMIC DNA]</scope>
    <source>
        <tissue evidence="2">Muscle</tissue>
    </source>
</reference>
<keyword evidence="3" id="KW-1185">Reference proteome</keyword>
<organism evidence="2 3">
    <name type="scientific">Liparis tanakae</name>
    <name type="common">Tanaka's snailfish</name>
    <dbReference type="NCBI Taxonomy" id="230148"/>
    <lineage>
        <taxon>Eukaryota</taxon>
        <taxon>Metazoa</taxon>
        <taxon>Chordata</taxon>
        <taxon>Craniata</taxon>
        <taxon>Vertebrata</taxon>
        <taxon>Euteleostomi</taxon>
        <taxon>Actinopterygii</taxon>
        <taxon>Neopterygii</taxon>
        <taxon>Teleostei</taxon>
        <taxon>Neoteleostei</taxon>
        <taxon>Acanthomorphata</taxon>
        <taxon>Eupercaria</taxon>
        <taxon>Perciformes</taxon>
        <taxon>Cottioidei</taxon>
        <taxon>Cottales</taxon>
        <taxon>Liparidae</taxon>
        <taxon>Liparis</taxon>
    </lineage>
</organism>
<accession>A0A4Z2G0Q7</accession>
<protein>
    <submittedName>
        <fullName evidence="2">Uncharacterized protein</fullName>
    </submittedName>
</protein>
<sequence length="71" mass="7721">MFVEVGSLPRRPSPLSSTYGCIKLRLKYTSVTLTTPGGEEASLQTETLHQRSSLFQHEPPGEEKGMADGAN</sequence>
<feature type="region of interest" description="Disordered" evidence="1">
    <location>
        <begin position="37"/>
        <end position="71"/>
    </location>
</feature>
<gene>
    <name evidence="2" type="ORF">EYF80_042709</name>
</gene>
<dbReference type="AlphaFoldDB" id="A0A4Z2G0Q7"/>